<proteinExistence type="predicted"/>
<dbReference type="GO" id="GO:0008017">
    <property type="term" value="F:microtubule binding"/>
    <property type="evidence" value="ECO:0007669"/>
    <property type="project" value="TreeGrafter"/>
</dbReference>
<evidence type="ECO:0000256" key="2">
    <source>
        <dbReference type="ARBA" id="ARBA00022737"/>
    </source>
</evidence>
<evidence type="ECO:0000313" key="5">
    <source>
        <dbReference type="EMBL" id="KAK3240732.1"/>
    </source>
</evidence>
<dbReference type="InterPro" id="IPR011992">
    <property type="entry name" value="EF-hand-dom_pair"/>
</dbReference>
<dbReference type="EMBL" id="LGRX02033564">
    <property type="protein sequence ID" value="KAK3240732.1"/>
    <property type="molecule type" value="Genomic_DNA"/>
</dbReference>
<dbReference type="SUPFAM" id="SSF47473">
    <property type="entry name" value="EF-hand"/>
    <property type="match status" value="1"/>
</dbReference>
<evidence type="ECO:0000259" key="4">
    <source>
        <dbReference type="PROSITE" id="PS50222"/>
    </source>
</evidence>
<evidence type="ECO:0000256" key="3">
    <source>
        <dbReference type="SAM" id="MobiDB-lite"/>
    </source>
</evidence>
<dbReference type="InterPro" id="IPR015943">
    <property type="entry name" value="WD40/YVTN_repeat-like_dom_sf"/>
</dbReference>
<dbReference type="Gene3D" id="2.130.10.10">
    <property type="entry name" value="YVTN repeat-like/Quinoprotein amine dehydrogenase"/>
    <property type="match status" value="2"/>
</dbReference>
<accession>A0AAE0BS43</accession>
<dbReference type="Pfam" id="PF03451">
    <property type="entry name" value="HELP"/>
    <property type="match status" value="1"/>
</dbReference>
<feature type="region of interest" description="Disordered" evidence="3">
    <location>
        <begin position="1"/>
        <end position="71"/>
    </location>
</feature>
<dbReference type="Gene3D" id="1.10.238.10">
    <property type="entry name" value="EF-hand"/>
    <property type="match status" value="1"/>
</dbReference>
<keyword evidence="1" id="KW-0853">WD repeat</keyword>
<protein>
    <recommendedName>
        <fullName evidence="4">EF-hand domain-containing protein</fullName>
    </recommendedName>
</protein>
<dbReference type="CDD" id="cd00051">
    <property type="entry name" value="EFh"/>
    <property type="match status" value="1"/>
</dbReference>
<reference evidence="5 6" key="1">
    <citation type="journal article" date="2015" name="Genome Biol. Evol.">
        <title>Comparative Genomics of a Bacterivorous Green Alga Reveals Evolutionary Causalities and Consequences of Phago-Mixotrophic Mode of Nutrition.</title>
        <authorList>
            <person name="Burns J.A."/>
            <person name="Paasch A."/>
            <person name="Narechania A."/>
            <person name="Kim E."/>
        </authorList>
    </citation>
    <scope>NUCLEOTIDE SEQUENCE [LARGE SCALE GENOMIC DNA]</scope>
    <source>
        <strain evidence="5 6">PLY_AMNH</strain>
    </source>
</reference>
<dbReference type="PANTHER" id="PTHR13720">
    <property type="entry name" value="WD-40 REPEAT PROTEIN"/>
    <property type="match status" value="1"/>
</dbReference>
<dbReference type="PROSITE" id="PS50222">
    <property type="entry name" value="EF_HAND_2"/>
    <property type="match status" value="1"/>
</dbReference>
<evidence type="ECO:0000313" key="6">
    <source>
        <dbReference type="Proteomes" id="UP001190700"/>
    </source>
</evidence>
<gene>
    <name evidence="5" type="ORF">CYMTET_49448</name>
</gene>
<dbReference type="AlphaFoldDB" id="A0AAE0BS43"/>
<comment type="caution">
    <text evidence="5">The sequence shown here is derived from an EMBL/GenBank/DDBJ whole genome shotgun (WGS) entry which is preliminary data.</text>
</comment>
<keyword evidence="2" id="KW-0677">Repeat</keyword>
<dbReference type="GO" id="GO:0005509">
    <property type="term" value="F:calcium ion binding"/>
    <property type="evidence" value="ECO:0007669"/>
    <property type="project" value="InterPro"/>
</dbReference>
<keyword evidence="6" id="KW-1185">Reference proteome</keyword>
<dbReference type="InterPro" id="IPR050630">
    <property type="entry name" value="WD_repeat_EMAP"/>
</dbReference>
<dbReference type="Proteomes" id="UP001190700">
    <property type="component" value="Unassembled WGS sequence"/>
</dbReference>
<evidence type="ECO:0000256" key="1">
    <source>
        <dbReference type="ARBA" id="ARBA00022574"/>
    </source>
</evidence>
<dbReference type="PANTHER" id="PTHR13720:SF33">
    <property type="entry name" value="HELP DOMAIN-CONTAINING PROTEIN"/>
    <property type="match status" value="1"/>
</dbReference>
<feature type="domain" description="EF-hand" evidence="4">
    <location>
        <begin position="98"/>
        <end position="132"/>
    </location>
</feature>
<organism evidence="5 6">
    <name type="scientific">Cymbomonas tetramitiformis</name>
    <dbReference type="NCBI Taxonomy" id="36881"/>
    <lineage>
        <taxon>Eukaryota</taxon>
        <taxon>Viridiplantae</taxon>
        <taxon>Chlorophyta</taxon>
        <taxon>Pyramimonadophyceae</taxon>
        <taxon>Pyramimonadales</taxon>
        <taxon>Pyramimonadaceae</taxon>
        <taxon>Cymbomonas</taxon>
    </lineage>
</organism>
<name>A0AAE0BS43_9CHLO</name>
<dbReference type="InterPro" id="IPR002048">
    <property type="entry name" value="EF_hand_dom"/>
</dbReference>
<sequence length="361" mass="40040">MGAQVVKAANKDPVKQAPLLSVQAKKQAKAGMGGGGDAGAEKAERPKTGKRIPADPTKAPAFVPKRQPEPGEVTRPMLLVLEEEMRCAMRRKHDQHEPEKELLLHTFSDVDDGSGSVDRDEFIEVWRRMKVNLTPSQAAAVFRKYPTNFSGDLRYVKFVDMLMMGAARMLCQEKAHKGYPYADAHFKGKILYPRCRKGVFAPSDFDLKLADRSTFPPHAHLNLAFVYGYSGLLNTAPNLFYTCTGEVVYYTAGIGIVYNKDTHTQRFFLNHTDDIKCLNILRVAVTFNGVEYPACSLVATGQTKPVEDASTESKECPFLAIWDTRDCTEVRADASSWLGGLPHAPLQLKGFSSHFPLQLKG</sequence>
<dbReference type="InterPro" id="IPR005108">
    <property type="entry name" value="HELP"/>
</dbReference>